<evidence type="ECO:0000259" key="6">
    <source>
        <dbReference type="PROSITE" id="PS51192"/>
    </source>
</evidence>
<dbReference type="SMART" id="SM00847">
    <property type="entry name" value="HA2"/>
    <property type="match status" value="1"/>
</dbReference>
<dbReference type="EMBL" id="CP136864">
    <property type="protein sequence ID" value="WOJ91902.1"/>
    <property type="molecule type" value="Genomic_DNA"/>
</dbReference>
<dbReference type="Pfam" id="PF00270">
    <property type="entry name" value="DEAD"/>
    <property type="match status" value="1"/>
</dbReference>
<keyword evidence="2" id="KW-0378">Hydrolase</keyword>
<dbReference type="SMART" id="SM00487">
    <property type="entry name" value="DEXDc"/>
    <property type="match status" value="1"/>
</dbReference>
<evidence type="ECO:0000256" key="4">
    <source>
        <dbReference type="ARBA" id="ARBA00022840"/>
    </source>
</evidence>
<protein>
    <submittedName>
        <fullName evidence="8">ATP-dependent helicase HrpB</fullName>
    </submittedName>
</protein>
<evidence type="ECO:0000313" key="9">
    <source>
        <dbReference type="Proteomes" id="UP001626537"/>
    </source>
</evidence>
<dbReference type="InterPro" id="IPR013689">
    <property type="entry name" value="RNA_helicase_ATP-dep_HrpB_C"/>
</dbReference>
<dbReference type="InterPro" id="IPR011545">
    <property type="entry name" value="DEAD/DEAH_box_helicase_dom"/>
</dbReference>
<dbReference type="PROSITE" id="PS51192">
    <property type="entry name" value="HELICASE_ATP_BIND_1"/>
    <property type="match status" value="1"/>
</dbReference>
<evidence type="ECO:0000256" key="2">
    <source>
        <dbReference type="ARBA" id="ARBA00022801"/>
    </source>
</evidence>
<dbReference type="Proteomes" id="UP001626537">
    <property type="component" value="Chromosome"/>
</dbReference>
<keyword evidence="4" id="KW-0067">ATP-binding</keyword>
<dbReference type="Pfam" id="PF00271">
    <property type="entry name" value="Helicase_C"/>
    <property type="match status" value="1"/>
</dbReference>
<dbReference type="Gene3D" id="3.40.50.300">
    <property type="entry name" value="P-loop containing nucleotide triphosphate hydrolases"/>
    <property type="match status" value="2"/>
</dbReference>
<dbReference type="Pfam" id="PF24473">
    <property type="entry name" value="CON_HrpB"/>
    <property type="match status" value="1"/>
</dbReference>
<organism evidence="8 9">
    <name type="scientific">Congregibacter variabilis</name>
    <dbReference type="NCBI Taxonomy" id="3081200"/>
    <lineage>
        <taxon>Bacteria</taxon>
        <taxon>Pseudomonadati</taxon>
        <taxon>Pseudomonadota</taxon>
        <taxon>Gammaproteobacteria</taxon>
        <taxon>Cellvibrionales</taxon>
        <taxon>Halieaceae</taxon>
        <taxon>Congregibacter</taxon>
    </lineage>
</organism>
<feature type="domain" description="Helicase ATP-binding" evidence="6">
    <location>
        <begin position="20"/>
        <end position="186"/>
    </location>
</feature>
<dbReference type="InterPro" id="IPR049614">
    <property type="entry name" value="HrpB_DEXH"/>
</dbReference>
<feature type="domain" description="Helicase C-terminal" evidence="7">
    <location>
        <begin position="208"/>
        <end position="376"/>
    </location>
</feature>
<dbReference type="SMART" id="SM00490">
    <property type="entry name" value="HELICc"/>
    <property type="match status" value="1"/>
</dbReference>
<dbReference type="InterPro" id="IPR007502">
    <property type="entry name" value="Helicase-assoc_dom"/>
</dbReference>
<reference evidence="8 9" key="1">
    <citation type="submission" date="2023-10" db="EMBL/GenBank/DDBJ databases">
        <title>Two novel species belonging to the OM43/NOR5 clade.</title>
        <authorList>
            <person name="Park M."/>
        </authorList>
    </citation>
    <scope>NUCLEOTIDE SEQUENCE [LARGE SCALE GENOMIC DNA]</scope>
    <source>
        <strain evidence="8 9">IMCC43200</strain>
    </source>
</reference>
<dbReference type="PROSITE" id="PS51194">
    <property type="entry name" value="HELICASE_CTER"/>
    <property type="match status" value="1"/>
</dbReference>
<dbReference type="InterPro" id="IPR001650">
    <property type="entry name" value="Helicase_C-like"/>
</dbReference>
<keyword evidence="1" id="KW-0547">Nucleotide-binding</keyword>
<proteinExistence type="predicted"/>
<dbReference type="InterPro" id="IPR010225">
    <property type="entry name" value="HrpB"/>
</dbReference>
<dbReference type="SUPFAM" id="SSF52540">
    <property type="entry name" value="P-loop containing nucleoside triphosphate hydrolases"/>
    <property type="match status" value="1"/>
</dbReference>
<dbReference type="NCBIfam" id="TIGR01970">
    <property type="entry name" value="DEAH_box_HrpB"/>
    <property type="match status" value="1"/>
</dbReference>
<dbReference type="PANTHER" id="PTHR43519:SF1">
    <property type="entry name" value="ATP-DEPENDENT RNA HELICASE HRPB"/>
    <property type="match status" value="1"/>
</dbReference>
<dbReference type="InterPro" id="IPR056329">
    <property type="entry name" value="CON_HrpB"/>
</dbReference>
<dbReference type="PIRSF" id="PIRSF005496">
    <property type="entry name" value="ATP_hel_hrpB"/>
    <property type="match status" value="1"/>
</dbReference>
<dbReference type="InterPro" id="IPR014001">
    <property type="entry name" value="Helicase_ATP-bd"/>
</dbReference>
<dbReference type="PANTHER" id="PTHR43519">
    <property type="entry name" value="ATP-DEPENDENT RNA HELICASE HRPB"/>
    <property type="match status" value="1"/>
</dbReference>
<sequence length="839" mass="93194">MAIAKETLKLPIHESLDDIRAHLRLQQNLVLEAPTGAGKTTVVPIALLDEPWLQKRKIVMLQPRRLAAKNAALRMASLLKEPVGKTVGYRMRLDTKIGAETRIEVVTEGILLRMLRDDPSLSDVGLLIFDEFHERSLDADLGLTLALNTRETFEQDEALRIMLMSATLGTTALEAFLNTRAIRSEGRLFAVEQRYGQASKPRERIADRLSKVIEKAVAEHSDSSLLVFLPGQGEIRQLVAQLTLPADVSVRPLYGELSIDEQQLAIAPCPSGQRKVVLATNIAETSLTIEGVDVVIDSGLERKPLFDPNTGMTRLETVRISQASSMQRAGRAGRLRPGTCYRLWSAAQQQQLNTHDEPEIQNADLTSLALQLFAFGVYDPGDLAWLTPPPSGPYQQALELLLELTALCRTESGLRLTPHGNAMASITAHPRLAHMLIMGQSVGASDTAAHLAAVLSDRDPVGRESVDMRVRLEYLSGETHCPAVYRGWQKRTQRLAGQFSRQLPQDLPTRAPRPTAEQLPGFLMACAYPDRIARQRHSGGYQLANGRSSQFDSPKELSSSKWLAVAEVGGMAGRKGDIIRSAAPLDPALFDTLLADQISDETVVDWDAKSGRFIAERRRKCGALLLRRQTIADVSDEARTRKLMELTRDAELANLPWSGSTREFLHKARLMSELDPDWPSFETAQLLATMDDWLAPYLASIKKLAELKNLKLLEILQSRVSWEQLQQLHAALPERFEVPSGSKIKIDYTQSPPVLPVKLQEMFGCEHTPGIAGGRIALLVHLLSPAGRPLQITQDLPSFWRSSYDGVKKEMRGRYPKHPWPDDPTSAVPTRYTKHRKNT</sequence>
<evidence type="ECO:0000256" key="1">
    <source>
        <dbReference type="ARBA" id="ARBA00022741"/>
    </source>
</evidence>
<keyword evidence="3 8" id="KW-0347">Helicase</keyword>
<dbReference type="CDD" id="cd18791">
    <property type="entry name" value="SF2_C_RHA"/>
    <property type="match status" value="1"/>
</dbReference>
<gene>
    <name evidence="8" type="primary">hrpB</name>
    <name evidence="8" type="ORF">R0135_08875</name>
</gene>
<dbReference type="GO" id="GO:0004386">
    <property type="term" value="F:helicase activity"/>
    <property type="evidence" value="ECO:0007669"/>
    <property type="project" value="UniProtKB-KW"/>
</dbReference>
<name>A0ABZ0HXB5_9GAMM</name>
<dbReference type="CDD" id="cd17990">
    <property type="entry name" value="DEXHc_HrpB"/>
    <property type="match status" value="1"/>
</dbReference>
<evidence type="ECO:0000256" key="3">
    <source>
        <dbReference type="ARBA" id="ARBA00022806"/>
    </source>
</evidence>
<feature type="region of interest" description="Disordered" evidence="5">
    <location>
        <begin position="811"/>
        <end position="839"/>
    </location>
</feature>
<keyword evidence="9" id="KW-1185">Reference proteome</keyword>
<evidence type="ECO:0000259" key="7">
    <source>
        <dbReference type="PROSITE" id="PS51194"/>
    </source>
</evidence>
<dbReference type="InterPro" id="IPR027417">
    <property type="entry name" value="P-loop_NTPase"/>
</dbReference>
<evidence type="ECO:0000313" key="8">
    <source>
        <dbReference type="EMBL" id="WOJ91902.1"/>
    </source>
</evidence>
<dbReference type="Pfam" id="PF08482">
    <property type="entry name" value="HrpB_C"/>
    <property type="match status" value="1"/>
</dbReference>
<dbReference type="RefSeq" id="WP_407346465.1">
    <property type="nucleotide sequence ID" value="NZ_CP136864.1"/>
</dbReference>
<dbReference type="Gene3D" id="1.20.120.1080">
    <property type="match status" value="1"/>
</dbReference>
<evidence type="ECO:0000256" key="5">
    <source>
        <dbReference type="SAM" id="MobiDB-lite"/>
    </source>
</evidence>
<accession>A0ABZ0HXB5</accession>